<evidence type="ECO:0000313" key="3">
    <source>
        <dbReference type="Proteomes" id="UP000331127"/>
    </source>
</evidence>
<evidence type="ECO:0000256" key="1">
    <source>
        <dbReference type="SAM" id="Phobius"/>
    </source>
</evidence>
<keyword evidence="1" id="KW-1133">Transmembrane helix</keyword>
<comment type="caution">
    <text evidence="2">The sequence shown here is derived from an EMBL/GenBank/DDBJ whole genome shotgun (WGS) entry which is preliminary data.</text>
</comment>
<keyword evidence="3" id="KW-1185">Reference proteome</keyword>
<keyword evidence="1" id="KW-0812">Transmembrane</keyword>
<feature type="transmembrane region" description="Helical" evidence="1">
    <location>
        <begin position="65"/>
        <end position="86"/>
    </location>
</feature>
<feature type="transmembrane region" description="Helical" evidence="1">
    <location>
        <begin position="36"/>
        <end position="59"/>
    </location>
</feature>
<name>A0A5M3X3X7_9ACTN</name>
<dbReference type="RefSeq" id="WP_155360472.1">
    <property type="nucleotide sequence ID" value="NZ_BAAAHL010000058.1"/>
</dbReference>
<proteinExistence type="predicted"/>
<reference evidence="2 3" key="1">
    <citation type="submission" date="2019-10" db="EMBL/GenBank/DDBJ databases">
        <title>Whole genome shotgun sequence of Acrocarpospora macrocephala NBRC 16266.</title>
        <authorList>
            <person name="Ichikawa N."/>
            <person name="Kimura A."/>
            <person name="Kitahashi Y."/>
            <person name="Komaki H."/>
            <person name="Oguchi A."/>
        </authorList>
    </citation>
    <scope>NUCLEOTIDE SEQUENCE [LARGE SCALE GENOMIC DNA]</scope>
    <source>
        <strain evidence="2 3">NBRC 16266</strain>
    </source>
</reference>
<gene>
    <name evidence="2" type="ORF">Amac_089330</name>
</gene>
<feature type="transmembrane region" description="Helical" evidence="1">
    <location>
        <begin position="107"/>
        <end position="133"/>
    </location>
</feature>
<dbReference type="EMBL" id="BLAE01000074">
    <property type="protein sequence ID" value="GES15336.1"/>
    <property type="molecule type" value="Genomic_DNA"/>
</dbReference>
<organism evidence="2 3">
    <name type="scientific">Acrocarpospora macrocephala</name>
    <dbReference type="NCBI Taxonomy" id="150177"/>
    <lineage>
        <taxon>Bacteria</taxon>
        <taxon>Bacillati</taxon>
        <taxon>Actinomycetota</taxon>
        <taxon>Actinomycetes</taxon>
        <taxon>Streptosporangiales</taxon>
        <taxon>Streptosporangiaceae</taxon>
        <taxon>Acrocarpospora</taxon>
    </lineage>
</organism>
<dbReference type="Proteomes" id="UP000331127">
    <property type="component" value="Unassembled WGS sequence"/>
</dbReference>
<protein>
    <recommendedName>
        <fullName evidence="4">DUF2269 domain-containing protein</fullName>
    </recommendedName>
</protein>
<accession>A0A5M3X3X7</accession>
<dbReference type="AlphaFoldDB" id="A0A5M3X3X7"/>
<sequence length="136" mass="14425">MGIAALITWLITAVGGFFMLSIWISRGGLRQRPTHLPVPLIFAHFLLAAAGLIVWIIYVAADVDALAWVAFVILLPVAVLGFTMLARWLQSRQGDAAAADAPAERSFPVPVVIGHGLFAVITLVLVLLTALGVGES</sequence>
<feature type="transmembrane region" description="Helical" evidence="1">
    <location>
        <begin position="6"/>
        <end position="24"/>
    </location>
</feature>
<evidence type="ECO:0008006" key="4">
    <source>
        <dbReference type="Google" id="ProtNLM"/>
    </source>
</evidence>
<dbReference type="OrthoDB" id="4559777at2"/>
<keyword evidence="1" id="KW-0472">Membrane</keyword>
<evidence type="ECO:0000313" key="2">
    <source>
        <dbReference type="EMBL" id="GES15336.1"/>
    </source>
</evidence>